<reference evidence="1 2" key="1">
    <citation type="journal article" date="2019" name="Commun. Biol.">
        <title>The bagworm genome reveals a unique fibroin gene that provides high tensile strength.</title>
        <authorList>
            <person name="Kono N."/>
            <person name="Nakamura H."/>
            <person name="Ohtoshi R."/>
            <person name="Tomita M."/>
            <person name="Numata K."/>
            <person name="Arakawa K."/>
        </authorList>
    </citation>
    <scope>NUCLEOTIDE SEQUENCE [LARGE SCALE GENOMIC DNA]</scope>
</reference>
<name>A0A4C1Y9A1_EUMVA</name>
<gene>
    <name evidence="1" type="ORF">EVAR_38246_1</name>
</gene>
<protein>
    <submittedName>
        <fullName evidence="1">Uncharacterized protein</fullName>
    </submittedName>
</protein>
<evidence type="ECO:0000313" key="1">
    <source>
        <dbReference type="EMBL" id="GBP71913.1"/>
    </source>
</evidence>
<comment type="caution">
    <text evidence="1">The sequence shown here is derived from an EMBL/GenBank/DDBJ whole genome shotgun (WGS) entry which is preliminary data.</text>
</comment>
<accession>A0A4C1Y9A1</accession>
<dbReference type="Proteomes" id="UP000299102">
    <property type="component" value="Unassembled WGS sequence"/>
</dbReference>
<evidence type="ECO:0000313" key="2">
    <source>
        <dbReference type="Proteomes" id="UP000299102"/>
    </source>
</evidence>
<dbReference type="AlphaFoldDB" id="A0A4C1Y9A1"/>
<keyword evidence="2" id="KW-1185">Reference proteome</keyword>
<dbReference type="EMBL" id="BGZK01001126">
    <property type="protein sequence ID" value="GBP71913.1"/>
    <property type="molecule type" value="Genomic_DNA"/>
</dbReference>
<sequence>MLTRLEEEGSNLVSDMVTGDETWVFATTPKQAAIDRMGLSKAFSRCQDASKVSAKCWHIDRFIVPVDHIPESGLRLVAGPLGGLLVVAVEAEHKLIAGLVRA</sequence>
<proteinExistence type="predicted"/>
<organism evidence="1 2">
    <name type="scientific">Eumeta variegata</name>
    <name type="common">Bagworm moth</name>
    <name type="synonym">Eumeta japonica</name>
    <dbReference type="NCBI Taxonomy" id="151549"/>
    <lineage>
        <taxon>Eukaryota</taxon>
        <taxon>Metazoa</taxon>
        <taxon>Ecdysozoa</taxon>
        <taxon>Arthropoda</taxon>
        <taxon>Hexapoda</taxon>
        <taxon>Insecta</taxon>
        <taxon>Pterygota</taxon>
        <taxon>Neoptera</taxon>
        <taxon>Endopterygota</taxon>
        <taxon>Lepidoptera</taxon>
        <taxon>Glossata</taxon>
        <taxon>Ditrysia</taxon>
        <taxon>Tineoidea</taxon>
        <taxon>Psychidae</taxon>
        <taxon>Oiketicinae</taxon>
        <taxon>Eumeta</taxon>
    </lineage>
</organism>